<evidence type="ECO:0000313" key="2">
    <source>
        <dbReference type="EMBL" id="RZD16613.1"/>
    </source>
</evidence>
<accession>A0A519BH65</accession>
<name>A0A519BH65_ACIG2</name>
<organism evidence="2 3">
    <name type="scientific">Acididesulfobacter guangdongensis</name>
    <dbReference type="NCBI Taxonomy" id="2597225"/>
    <lineage>
        <taxon>Bacteria</taxon>
        <taxon>Deltaproteobacteria</taxon>
        <taxon>Candidatus Acidulodesulfobacterales</taxon>
        <taxon>Candidatus Acididesulfobacter</taxon>
    </lineage>
</organism>
<dbReference type="Gene3D" id="3.40.50.300">
    <property type="entry name" value="P-loop containing nucleotide triphosphate hydrolases"/>
    <property type="match status" value="1"/>
</dbReference>
<feature type="domain" description="TraG P-loop" evidence="1">
    <location>
        <begin position="432"/>
        <end position="804"/>
    </location>
</feature>
<dbReference type="SUPFAM" id="SSF52540">
    <property type="entry name" value="P-loop containing nucleoside triphosphate hydrolases"/>
    <property type="match status" value="1"/>
</dbReference>
<dbReference type="PANTHER" id="PTHR30121:SF6">
    <property type="entry name" value="SLR6007 PROTEIN"/>
    <property type="match status" value="1"/>
</dbReference>
<dbReference type="InterPro" id="IPR043964">
    <property type="entry name" value="P-loop_TraG"/>
</dbReference>
<proteinExistence type="predicted"/>
<evidence type="ECO:0000259" key="1">
    <source>
        <dbReference type="Pfam" id="PF19044"/>
    </source>
</evidence>
<sequence>MITSALNYNFKDKTEAAYNLLNLLNIEKDSVISIDGSHSAIYRITGFDYYLKTDNALNRVADICDLFLSLLPEDFILTFIYKIKDTDPDFIENYRSSSKPPHDFKFIKDKKIEDLKSRIIRKVDIYLYATVKSFDLDVALQTSWFAKAGSLFKNRPNAIINHDKSIEKLTNFSRNLSFLSSSFGIKIARLKDKEIFDYLFKELNPGRNIDPPSYDEEDKNYTLRSLLSYSPVYVSKNSLSVGQKNYKLINMHKAPKGINTFGITQLLNFAAKYYFFNYTVAVSFFIPEQERKYKDIRTDANVKRSMSEATIGDYDDYKGLTETEVIENLLKSVAKSSKKFVDVSLSFRVEDDIKKDAETIIQGCKYFSNMEVIDDQLEYLNIFLSYLPGTQHLNFRKKTVSSKEAGCFFPLHQGFTGTSNAPIALLNSRLEPVSLDLFNNLLPAKHANIFGKTRSGKGFMMNGFLTHCLLSSDDIDIVGVDIGGTYEKFTRLFNGNYIDIELEGEYNLNPFPFKKDIVLPSGDYNPEILNFLSHIVAMMVLPNGVPEPNDYTIILRSISSAYDAMTLDENPTFSDVNNVLFNYKEGRDVTDKQRALLFGKNMFRWTDITSPYLNLINRKGTIDLSNRINVFDLQKIKDYPELSKLIFAIIKNLTFKKMYDRSRKVIMFYDECHQFLDDPEIGKLISFLYKTSAKWDVAMYSISQQPSDLLKTQVGRDIIANSGIKIFLHLDIDNVTIDDLAACGLNDKEIATVNNLQTEKGYFSEYFIKFGENSTVIRNEPSSFEYWLYCKSNEDWLVENKINQEYPEKSLKERLEILAERYPHGPYGV</sequence>
<dbReference type="InterPro" id="IPR051162">
    <property type="entry name" value="T4SS_component"/>
</dbReference>
<gene>
    <name evidence="2" type="ORF">EVJ46_06290</name>
</gene>
<dbReference type="Gene3D" id="1.10.8.730">
    <property type="match status" value="1"/>
</dbReference>
<dbReference type="EMBL" id="SGBC01000002">
    <property type="protein sequence ID" value="RZD16613.1"/>
    <property type="molecule type" value="Genomic_DNA"/>
</dbReference>
<dbReference type="InterPro" id="IPR027417">
    <property type="entry name" value="P-loop_NTPase"/>
</dbReference>
<dbReference type="Proteomes" id="UP000316562">
    <property type="component" value="Unassembled WGS sequence"/>
</dbReference>
<dbReference type="Pfam" id="PF19044">
    <property type="entry name" value="P-loop_TraG"/>
    <property type="match status" value="1"/>
</dbReference>
<evidence type="ECO:0000313" key="3">
    <source>
        <dbReference type="Proteomes" id="UP000316562"/>
    </source>
</evidence>
<comment type="caution">
    <text evidence="2">The sequence shown here is derived from an EMBL/GenBank/DDBJ whole genome shotgun (WGS) entry which is preliminary data.</text>
</comment>
<dbReference type="AlphaFoldDB" id="A0A519BH65"/>
<protein>
    <recommendedName>
        <fullName evidence="1">TraG P-loop domain-containing protein</fullName>
    </recommendedName>
</protein>
<reference evidence="2 3" key="1">
    <citation type="journal article" date="2019" name="ISME J.">
        <title>Insights into ecological role of a new deltaproteobacterial order Candidatus Acidulodesulfobacterales by metagenomics and metatranscriptomics.</title>
        <authorList>
            <person name="Tan S."/>
            <person name="Liu J."/>
            <person name="Fang Y."/>
            <person name="Hedlund B.P."/>
            <person name="Lian Z.H."/>
            <person name="Huang L.Y."/>
            <person name="Li J.T."/>
            <person name="Huang L.N."/>
            <person name="Li W.J."/>
            <person name="Jiang H.C."/>
            <person name="Dong H.L."/>
            <person name="Shu W.S."/>
        </authorList>
    </citation>
    <scope>NUCLEOTIDE SEQUENCE [LARGE SCALE GENOMIC DNA]</scope>
    <source>
        <strain evidence="2">AP2</strain>
    </source>
</reference>
<dbReference type="PANTHER" id="PTHR30121">
    <property type="entry name" value="UNCHARACTERIZED PROTEIN YJGR-RELATED"/>
    <property type="match status" value="1"/>
</dbReference>